<evidence type="ECO:0008006" key="5">
    <source>
        <dbReference type="Google" id="ProtNLM"/>
    </source>
</evidence>
<keyword evidence="2" id="KW-0472">Membrane</keyword>
<dbReference type="SUPFAM" id="SSF48452">
    <property type="entry name" value="TPR-like"/>
    <property type="match status" value="1"/>
</dbReference>
<accession>A0A5B9QDP5</accession>
<dbReference type="KEGG" id="bgok:Pr1d_43640"/>
<dbReference type="RefSeq" id="WP_210417796.1">
    <property type="nucleotide sequence ID" value="NZ_CP042913.1"/>
</dbReference>
<proteinExistence type="predicted"/>
<dbReference type="AlphaFoldDB" id="A0A5B9QDP5"/>
<keyword evidence="4" id="KW-1185">Reference proteome</keyword>
<sequence>MAVGFTALANTLLLATCVYREWIPPRQLLGGAIILAFVWLLSWWRSRVELRRSGNQQLASDASEEESTAGVAVALSREKSEQLIRDAQQVYLAGDWVATEQLLLKLLKEDARDVQGRLMLATLWRRQGRHGEALRQLDKLARLEAADEWQYEIAAERLEIAERQEFIEQQETAAATTIPIDQKPNEETNNEHSADVPADQQVTNNETNRRLAA</sequence>
<evidence type="ECO:0000256" key="1">
    <source>
        <dbReference type="SAM" id="MobiDB-lite"/>
    </source>
</evidence>
<dbReference type="EMBL" id="CP042913">
    <property type="protein sequence ID" value="QEG37024.1"/>
    <property type="molecule type" value="Genomic_DNA"/>
</dbReference>
<reference evidence="3 4" key="1">
    <citation type="submission" date="2019-08" db="EMBL/GenBank/DDBJ databases">
        <title>Deep-cultivation of Planctomycetes and their phenomic and genomic characterization uncovers novel biology.</title>
        <authorList>
            <person name="Wiegand S."/>
            <person name="Jogler M."/>
            <person name="Boedeker C."/>
            <person name="Pinto D."/>
            <person name="Vollmers J."/>
            <person name="Rivas-Marin E."/>
            <person name="Kohn T."/>
            <person name="Peeters S.H."/>
            <person name="Heuer A."/>
            <person name="Rast P."/>
            <person name="Oberbeckmann S."/>
            <person name="Bunk B."/>
            <person name="Jeske O."/>
            <person name="Meyerdierks A."/>
            <person name="Storesund J.E."/>
            <person name="Kallscheuer N."/>
            <person name="Luecker S."/>
            <person name="Lage O.M."/>
            <person name="Pohl T."/>
            <person name="Merkel B.J."/>
            <person name="Hornburger P."/>
            <person name="Mueller R.-W."/>
            <person name="Bruemmer F."/>
            <person name="Labrenz M."/>
            <person name="Spormann A.M."/>
            <person name="Op den Camp H."/>
            <person name="Overmann J."/>
            <person name="Amann R."/>
            <person name="Jetten M.S.M."/>
            <person name="Mascher T."/>
            <person name="Medema M.H."/>
            <person name="Devos D.P."/>
            <person name="Kaster A.-K."/>
            <person name="Ovreas L."/>
            <person name="Rohde M."/>
            <person name="Galperin M.Y."/>
            <person name="Jogler C."/>
        </authorList>
    </citation>
    <scope>NUCLEOTIDE SEQUENCE [LARGE SCALE GENOMIC DNA]</scope>
    <source>
        <strain evidence="3 4">Pr1d</strain>
    </source>
</reference>
<keyword evidence="2" id="KW-1133">Transmembrane helix</keyword>
<evidence type="ECO:0000256" key="2">
    <source>
        <dbReference type="SAM" id="Phobius"/>
    </source>
</evidence>
<protein>
    <recommendedName>
        <fullName evidence="5">Tetratricopeptide repeat protein</fullName>
    </recommendedName>
</protein>
<gene>
    <name evidence="3" type="ORF">Pr1d_43640</name>
</gene>
<dbReference type="Gene3D" id="1.25.40.10">
    <property type="entry name" value="Tetratricopeptide repeat domain"/>
    <property type="match status" value="1"/>
</dbReference>
<dbReference type="InterPro" id="IPR011990">
    <property type="entry name" value="TPR-like_helical_dom_sf"/>
</dbReference>
<name>A0A5B9QDP5_9BACT</name>
<organism evidence="3 4">
    <name type="scientific">Bythopirellula goksoeyrii</name>
    <dbReference type="NCBI Taxonomy" id="1400387"/>
    <lineage>
        <taxon>Bacteria</taxon>
        <taxon>Pseudomonadati</taxon>
        <taxon>Planctomycetota</taxon>
        <taxon>Planctomycetia</taxon>
        <taxon>Pirellulales</taxon>
        <taxon>Lacipirellulaceae</taxon>
        <taxon>Bythopirellula</taxon>
    </lineage>
</organism>
<feature type="transmembrane region" description="Helical" evidence="2">
    <location>
        <begin position="27"/>
        <end position="44"/>
    </location>
</feature>
<evidence type="ECO:0000313" key="4">
    <source>
        <dbReference type="Proteomes" id="UP000323917"/>
    </source>
</evidence>
<dbReference type="Proteomes" id="UP000323917">
    <property type="component" value="Chromosome"/>
</dbReference>
<feature type="region of interest" description="Disordered" evidence="1">
    <location>
        <begin position="175"/>
        <end position="213"/>
    </location>
</feature>
<keyword evidence="2" id="KW-0812">Transmembrane</keyword>
<feature type="compositionally biased region" description="Basic and acidic residues" evidence="1">
    <location>
        <begin position="183"/>
        <end position="194"/>
    </location>
</feature>
<evidence type="ECO:0000313" key="3">
    <source>
        <dbReference type="EMBL" id="QEG37024.1"/>
    </source>
</evidence>